<dbReference type="CDD" id="cd07148">
    <property type="entry name" value="ALDH_RL0313"/>
    <property type="match status" value="1"/>
</dbReference>
<dbReference type="Proteomes" id="UP000199331">
    <property type="component" value="Unassembled WGS sequence"/>
</dbReference>
<evidence type="ECO:0000256" key="2">
    <source>
        <dbReference type="ARBA" id="ARBA00023002"/>
    </source>
</evidence>
<dbReference type="OrthoDB" id="9761688at2"/>
<dbReference type="InterPro" id="IPR016163">
    <property type="entry name" value="Ald_DH_C"/>
</dbReference>
<keyword evidence="5" id="KW-1185">Reference proteome</keyword>
<accession>A0A1I5MGT7</accession>
<gene>
    <name evidence="4" type="ORF">SAMN04488060_1359</name>
</gene>
<protein>
    <submittedName>
        <fullName evidence="4">Acyl-CoA reductase</fullName>
    </submittedName>
</protein>
<dbReference type="Pfam" id="PF00171">
    <property type="entry name" value="Aldedh"/>
    <property type="match status" value="1"/>
</dbReference>
<dbReference type="InterPro" id="IPR051020">
    <property type="entry name" value="ALDH-related_metabolic_enz"/>
</dbReference>
<reference evidence="5" key="1">
    <citation type="submission" date="2016-10" db="EMBL/GenBank/DDBJ databases">
        <authorList>
            <person name="Varghese N."/>
            <person name="Submissions S."/>
        </authorList>
    </citation>
    <scope>NUCLEOTIDE SEQUENCE [LARGE SCALE GENOMIC DNA]</scope>
    <source>
        <strain evidence="5">CGMCC 1.7715</strain>
    </source>
</reference>
<proteinExistence type="inferred from homology"/>
<dbReference type="InterPro" id="IPR016162">
    <property type="entry name" value="Ald_DH_N"/>
</dbReference>
<organism evidence="4 5">
    <name type="scientific">Qipengyuania nanhaisediminis</name>
    <dbReference type="NCBI Taxonomy" id="604088"/>
    <lineage>
        <taxon>Bacteria</taxon>
        <taxon>Pseudomonadati</taxon>
        <taxon>Pseudomonadota</taxon>
        <taxon>Alphaproteobacteria</taxon>
        <taxon>Sphingomonadales</taxon>
        <taxon>Erythrobacteraceae</taxon>
        <taxon>Qipengyuania</taxon>
    </lineage>
</organism>
<evidence type="ECO:0000259" key="3">
    <source>
        <dbReference type="Pfam" id="PF00171"/>
    </source>
</evidence>
<dbReference type="InterPro" id="IPR016161">
    <property type="entry name" value="Ald_DH/histidinol_DH"/>
</dbReference>
<dbReference type="InterPro" id="IPR015590">
    <property type="entry name" value="Aldehyde_DH_dom"/>
</dbReference>
<feature type="domain" description="Aldehyde dehydrogenase" evidence="3">
    <location>
        <begin position="5"/>
        <end position="452"/>
    </location>
</feature>
<sequence length="468" mass="50507">MKTIVHNPFDRSPIAEVPLVDWAQIDEWLNEAQLLHRDRSCWLAVHERIAILRRAADIMRERAEELALQIVREGGKPLVDARVEAGRAINSVDLCVQALSDGGGHEIPMDLTDAGAGRTAYTFREPIGPVAAISAFNHPLNLIVHQVGPAVAAGSPVLIKPALETPLSCQSFVSILHEAGLPEAWCRFAPCSNDVAEKMATDPRTAFFSFIGSAKIGWMLRSKLAPGTRIALENGGAAPVIVDSGVERAAVIASLLKGGFYHSGQVCVSVQRVFVPAAELKDFANDLGRAAEKLVVGDPADAETQCGPLIRTEEVDRVERWVDEAIAAGGTLVCGGSRLSDTLFSPTVIVDPPESAKVSQEEIFGPVICVYGYDDIDLAIEQANALPYAFQAAIFTDRLSIANHCIQSLAGSAVMVNDHTAFRVDWMPFAGLRRSGLGVGGIAYTMEDMSLEKMAVWNWPEDGFRSDR</sequence>
<dbReference type="AlphaFoldDB" id="A0A1I5MGT7"/>
<dbReference type="Gene3D" id="3.40.605.10">
    <property type="entry name" value="Aldehyde Dehydrogenase, Chain A, domain 1"/>
    <property type="match status" value="1"/>
</dbReference>
<evidence type="ECO:0000256" key="1">
    <source>
        <dbReference type="ARBA" id="ARBA00009986"/>
    </source>
</evidence>
<keyword evidence="2" id="KW-0560">Oxidoreductase</keyword>
<dbReference type="Gene3D" id="3.40.309.10">
    <property type="entry name" value="Aldehyde Dehydrogenase, Chain A, domain 2"/>
    <property type="match status" value="1"/>
</dbReference>
<dbReference type="SUPFAM" id="SSF53720">
    <property type="entry name" value="ALDH-like"/>
    <property type="match status" value="1"/>
</dbReference>
<name>A0A1I5MGT7_9SPHN</name>
<dbReference type="GO" id="GO:0008911">
    <property type="term" value="F:lactaldehyde dehydrogenase (NAD+) activity"/>
    <property type="evidence" value="ECO:0007669"/>
    <property type="project" value="TreeGrafter"/>
</dbReference>
<dbReference type="STRING" id="604088.SAMN04488060_1359"/>
<dbReference type="RefSeq" id="WP_090479087.1">
    <property type="nucleotide sequence ID" value="NZ_FOWZ01000002.1"/>
</dbReference>
<dbReference type="PANTHER" id="PTHR42991">
    <property type="entry name" value="ALDEHYDE DEHYDROGENASE"/>
    <property type="match status" value="1"/>
</dbReference>
<evidence type="ECO:0000313" key="4">
    <source>
        <dbReference type="EMBL" id="SFP08805.1"/>
    </source>
</evidence>
<evidence type="ECO:0000313" key="5">
    <source>
        <dbReference type="Proteomes" id="UP000199331"/>
    </source>
</evidence>
<dbReference type="EMBL" id="FOWZ01000002">
    <property type="protein sequence ID" value="SFP08805.1"/>
    <property type="molecule type" value="Genomic_DNA"/>
</dbReference>
<dbReference type="PANTHER" id="PTHR42991:SF1">
    <property type="entry name" value="ALDEHYDE DEHYDROGENASE"/>
    <property type="match status" value="1"/>
</dbReference>
<comment type="similarity">
    <text evidence="1">Belongs to the aldehyde dehydrogenase family.</text>
</comment>